<evidence type="ECO:0000313" key="2">
    <source>
        <dbReference type="EMBL" id="PBK72083.1"/>
    </source>
</evidence>
<reference evidence="3" key="1">
    <citation type="journal article" date="2017" name="Nat. Ecol. Evol.">
        <title>Genome expansion and lineage-specific genetic innovations in the forest pathogenic fungi Armillaria.</title>
        <authorList>
            <person name="Sipos G."/>
            <person name="Prasanna A.N."/>
            <person name="Walter M.C."/>
            <person name="O'Connor E."/>
            <person name="Balint B."/>
            <person name="Krizsan K."/>
            <person name="Kiss B."/>
            <person name="Hess J."/>
            <person name="Varga T."/>
            <person name="Slot J."/>
            <person name="Riley R."/>
            <person name="Boka B."/>
            <person name="Rigling D."/>
            <person name="Barry K."/>
            <person name="Lee J."/>
            <person name="Mihaltcheva S."/>
            <person name="LaButti K."/>
            <person name="Lipzen A."/>
            <person name="Waldron R."/>
            <person name="Moloney N.M."/>
            <person name="Sperisen C."/>
            <person name="Kredics L."/>
            <person name="Vagvoelgyi C."/>
            <person name="Patrignani A."/>
            <person name="Fitzpatrick D."/>
            <person name="Nagy I."/>
            <person name="Doyle S."/>
            <person name="Anderson J.B."/>
            <person name="Grigoriev I.V."/>
            <person name="Gueldener U."/>
            <person name="Muensterkoetter M."/>
            <person name="Nagy L.G."/>
        </authorList>
    </citation>
    <scope>NUCLEOTIDE SEQUENCE [LARGE SCALE GENOMIC DNA]</scope>
    <source>
        <strain evidence="3">28-4</strain>
    </source>
</reference>
<dbReference type="InterPro" id="IPR009027">
    <property type="entry name" value="Ribosomal_bL9/RNase_H1_N"/>
</dbReference>
<accession>A0A2H3C7H9</accession>
<feature type="domain" description="Ribonuclease H1 N-terminal" evidence="1">
    <location>
        <begin position="93"/>
        <end position="133"/>
    </location>
</feature>
<name>A0A2H3C7H9_9AGAR</name>
<dbReference type="Proteomes" id="UP000218334">
    <property type="component" value="Unassembled WGS sequence"/>
</dbReference>
<dbReference type="AlphaFoldDB" id="A0A2H3C7H9"/>
<dbReference type="InterPro" id="IPR011320">
    <property type="entry name" value="RNase_H1_N"/>
</dbReference>
<keyword evidence="3" id="KW-1185">Reference proteome</keyword>
<evidence type="ECO:0000313" key="3">
    <source>
        <dbReference type="Proteomes" id="UP000218334"/>
    </source>
</evidence>
<dbReference type="STRING" id="1076256.A0A2H3C7H9"/>
<dbReference type="Gene3D" id="3.40.970.10">
    <property type="entry name" value="Ribonuclease H1, N-terminal domain"/>
    <property type="match status" value="1"/>
</dbReference>
<dbReference type="EMBL" id="KZ293422">
    <property type="protein sequence ID" value="PBK72083.1"/>
    <property type="molecule type" value="Genomic_DNA"/>
</dbReference>
<proteinExistence type="predicted"/>
<evidence type="ECO:0000259" key="1">
    <source>
        <dbReference type="Pfam" id="PF01693"/>
    </source>
</evidence>
<dbReference type="InterPro" id="IPR037056">
    <property type="entry name" value="RNase_H1_N_sf"/>
</dbReference>
<organism evidence="2 3">
    <name type="scientific">Armillaria solidipes</name>
    <dbReference type="NCBI Taxonomy" id="1076256"/>
    <lineage>
        <taxon>Eukaryota</taxon>
        <taxon>Fungi</taxon>
        <taxon>Dikarya</taxon>
        <taxon>Basidiomycota</taxon>
        <taxon>Agaricomycotina</taxon>
        <taxon>Agaricomycetes</taxon>
        <taxon>Agaricomycetidae</taxon>
        <taxon>Agaricales</taxon>
        <taxon>Marasmiineae</taxon>
        <taxon>Physalacriaceae</taxon>
        <taxon>Armillaria</taxon>
    </lineage>
</organism>
<gene>
    <name evidence="2" type="ORF">ARMSODRAFT_972772</name>
</gene>
<protein>
    <recommendedName>
        <fullName evidence="1">Ribonuclease H1 N-terminal domain-containing protein</fullName>
    </recommendedName>
</protein>
<sequence length="169" mass="16797">MTTSHEIPSACGGAPPPPPAPGVADVDVLANILARVSLTPTQATALIGAILATVSTDAPASPAPAPAAPASAAVVSVGANYEYHTPLPGEAGPFYVVSRGREVGVFAGWEDTSPLITGVSGAVYCSASSYIDAITRIENALHRGNCAILPASRTEACSGAGPSTKTNNC</sequence>
<dbReference type="SUPFAM" id="SSF55658">
    <property type="entry name" value="L9 N-domain-like"/>
    <property type="match status" value="1"/>
</dbReference>
<dbReference type="Pfam" id="PF01693">
    <property type="entry name" value="Cauli_VI"/>
    <property type="match status" value="1"/>
</dbReference>